<evidence type="ECO:0000256" key="3">
    <source>
        <dbReference type="ARBA" id="ARBA00022679"/>
    </source>
</evidence>
<dbReference type="InterPro" id="IPR025202">
    <property type="entry name" value="PLD-like_dom"/>
</dbReference>
<dbReference type="AlphaFoldDB" id="A0A5B9MNN2"/>
<dbReference type="Proteomes" id="UP000321353">
    <property type="component" value="Chromosome"/>
</dbReference>
<proteinExistence type="predicted"/>
<keyword evidence="5" id="KW-0677">Repeat</keyword>
<feature type="transmembrane region" description="Helical" evidence="10">
    <location>
        <begin position="79"/>
        <end position="96"/>
    </location>
</feature>
<dbReference type="Pfam" id="PF13091">
    <property type="entry name" value="PLDc_2"/>
    <property type="match status" value="2"/>
</dbReference>
<evidence type="ECO:0000256" key="4">
    <source>
        <dbReference type="ARBA" id="ARBA00022692"/>
    </source>
</evidence>
<dbReference type="GO" id="GO:0032049">
    <property type="term" value="P:cardiolipin biosynthetic process"/>
    <property type="evidence" value="ECO:0007669"/>
    <property type="project" value="UniProtKB-UniRule"/>
</dbReference>
<dbReference type="GO" id="GO:0008808">
    <property type="term" value="F:cardiolipin synthase activity"/>
    <property type="evidence" value="ECO:0007669"/>
    <property type="project" value="UniProtKB-UniRule"/>
</dbReference>
<keyword evidence="2" id="KW-1003">Cell membrane</keyword>
<gene>
    <name evidence="12" type="primary">clsA_3</name>
    <name evidence="12" type="ORF">Mal15_52720</name>
</gene>
<evidence type="ECO:0000313" key="12">
    <source>
        <dbReference type="EMBL" id="QEG01196.1"/>
    </source>
</evidence>
<dbReference type="SUPFAM" id="SSF56024">
    <property type="entry name" value="Phospholipase D/nuclease"/>
    <property type="match status" value="2"/>
</dbReference>
<evidence type="ECO:0000256" key="7">
    <source>
        <dbReference type="ARBA" id="ARBA00023136"/>
    </source>
</evidence>
<keyword evidence="13" id="KW-1185">Reference proteome</keyword>
<sequence length="549" mass="62063">MSSTLPNRSTPSARSRERVPTKMHERHSSWSFLWRARYVPGWIRDRVLDGALAPIRCVFAKHERLRRIAAWMRLHRRRLTAVFVLVAHLLGAAASLNVLTEQRTPQGAIAWIVSLNTFPYLAVPLYWTIGETHYETYSTAYRASVSEGDPIIKHLYQSLKTADLIAPASDGTRQVLTRLVKLPVTRGNAAKLLIDGRQTFDAMMVEIDAAESYVLLESYIIRDDWLGRELKNLLVKKAQQGVRVMVLYDEYGSRDLPSSYLSDLTENGVLVHGFNSPLADGSTTRINFRNHRKLLIVDGVSAFVGGLNIGDEYRYGVDELGLYRDTHVIVHGPLVQCSQVAFVEDWHAVTGEMLENLRWTPVAAKATGGEGLCVPTGPADEFDTALMFFMQLVQSSEQRVWIATPYFVPDEQMVTTLKLASLRGVDVRIMIPKHSDSTLAWLSSFSYLSELDAAGVKVYRYEPRFVHQKVILVDDSVAAVGTANFDNRSFRLNFELMLAMFDCDFISDVERMLEDDFLECRRVEGDDLQKRNLGFQLLVRASRLLAPIQ</sequence>
<dbReference type="InterPro" id="IPR001736">
    <property type="entry name" value="PLipase_D/transphosphatidylase"/>
</dbReference>
<dbReference type="Gene3D" id="3.30.870.10">
    <property type="entry name" value="Endonuclease Chain A"/>
    <property type="match status" value="2"/>
</dbReference>
<dbReference type="PROSITE" id="PS50035">
    <property type="entry name" value="PLD"/>
    <property type="match status" value="2"/>
</dbReference>
<dbReference type="PANTHER" id="PTHR21248">
    <property type="entry name" value="CARDIOLIPIN SYNTHASE"/>
    <property type="match status" value="1"/>
</dbReference>
<feature type="transmembrane region" description="Helical" evidence="10">
    <location>
        <begin position="108"/>
        <end position="129"/>
    </location>
</feature>
<feature type="compositionally biased region" description="Polar residues" evidence="9">
    <location>
        <begin position="1"/>
        <end position="13"/>
    </location>
</feature>
<reference evidence="12 13" key="1">
    <citation type="submission" date="2019-02" db="EMBL/GenBank/DDBJ databases">
        <title>Planctomycetal bacteria perform biofilm scaping via a novel small molecule.</title>
        <authorList>
            <person name="Jeske O."/>
            <person name="Boedeker C."/>
            <person name="Wiegand S."/>
            <person name="Breitling P."/>
            <person name="Kallscheuer N."/>
            <person name="Jogler M."/>
            <person name="Rohde M."/>
            <person name="Petersen J."/>
            <person name="Medema M.H."/>
            <person name="Surup F."/>
            <person name="Jogler C."/>
        </authorList>
    </citation>
    <scope>NUCLEOTIDE SEQUENCE [LARGE SCALE GENOMIC DNA]</scope>
    <source>
        <strain evidence="12 13">Mal15</strain>
    </source>
</reference>
<dbReference type="EMBL" id="CP036264">
    <property type="protein sequence ID" value="QEG01196.1"/>
    <property type="molecule type" value="Genomic_DNA"/>
</dbReference>
<keyword evidence="3 12" id="KW-0808">Transferase</keyword>
<organism evidence="12 13">
    <name type="scientific">Stieleria maiorica</name>
    <dbReference type="NCBI Taxonomy" id="2795974"/>
    <lineage>
        <taxon>Bacteria</taxon>
        <taxon>Pseudomonadati</taxon>
        <taxon>Planctomycetota</taxon>
        <taxon>Planctomycetia</taxon>
        <taxon>Pirellulales</taxon>
        <taxon>Pirellulaceae</taxon>
        <taxon>Stieleria</taxon>
    </lineage>
</organism>
<name>A0A5B9MNN2_9BACT</name>
<keyword evidence="6 10" id="KW-1133">Transmembrane helix</keyword>
<dbReference type="KEGG" id="smam:Mal15_52720"/>
<dbReference type="GO" id="GO:0005886">
    <property type="term" value="C:plasma membrane"/>
    <property type="evidence" value="ECO:0007669"/>
    <property type="project" value="UniProtKB-SubCell"/>
</dbReference>
<evidence type="ECO:0000256" key="6">
    <source>
        <dbReference type="ARBA" id="ARBA00022989"/>
    </source>
</evidence>
<feature type="region of interest" description="Disordered" evidence="9">
    <location>
        <begin position="1"/>
        <end position="22"/>
    </location>
</feature>
<evidence type="ECO:0000256" key="1">
    <source>
        <dbReference type="ARBA" id="ARBA00004236"/>
    </source>
</evidence>
<comment type="subcellular location">
    <subcellularLocation>
        <location evidence="1">Cell membrane</location>
    </subcellularLocation>
</comment>
<dbReference type="NCBIfam" id="TIGR04265">
    <property type="entry name" value="bac_cardiolipin"/>
    <property type="match status" value="1"/>
</dbReference>
<protein>
    <recommendedName>
        <fullName evidence="8">Cardiolipin synthase</fullName>
        <ecNumber evidence="8">2.7.8.-</ecNumber>
    </recommendedName>
</protein>
<feature type="domain" description="PLD phosphodiesterase" evidence="11">
    <location>
        <begin position="286"/>
        <end position="313"/>
    </location>
</feature>
<dbReference type="InterPro" id="IPR022924">
    <property type="entry name" value="Cardiolipin_synthase"/>
</dbReference>
<evidence type="ECO:0000256" key="5">
    <source>
        <dbReference type="ARBA" id="ARBA00022737"/>
    </source>
</evidence>
<feature type="domain" description="PLD phosphodiesterase" evidence="11">
    <location>
        <begin position="462"/>
        <end position="489"/>
    </location>
</feature>
<dbReference type="SMART" id="SM00155">
    <property type="entry name" value="PLDc"/>
    <property type="match status" value="2"/>
</dbReference>
<evidence type="ECO:0000313" key="13">
    <source>
        <dbReference type="Proteomes" id="UP000321353"/>
    </source>
</evidence>
<evidence type="ECO:0000259" key="11">
    <source>
        <dbReference type="PROSITE" id="PS50035"/>
    </source>
</evidence>
<keyword evidence="4 10" id="KW-0812">Transmembrane</keyword>
<dbReference type="EC" id="2.7.8.-" evidence="8"/>
<dbReference type="PANTHER" id="PTHR21248:SF22">
    <property type="entry name" value="PHOSPHOLIPASE D"/>
    <property type="match status" value="1"/>
</dbReference>
<keyword evidence="7 10" id="KW-0472">Membrane</keyword>
<evidence type="ECO:0000256" key="9">
    <source>
        <dbReference type="SAM" id="MobiDB-lite"/>
    </source>
</evidence>
<evidence type="ECO:0000256" key="8">
    <source>
        <dbReference type="NCBIfam" id="TIGR04265"/>
    </source>
</evidence>
<evidence type="ECO:0000256" key="10">
    <source>
        <dbReference type="SAM" id="Phobius"/>
    </source>
</evidence>
<evidence type="ECO:0000256" key="2">
    <source>
        <dbReference type="ARBA" id="ARBA00022475"/>
    </source>
</evidence>
<accession>A0A5B9MNN2</accession>